<reference evidence="2" key="1">
    <citation type="submission" date="2021-11" db="EMBL/GenBank/DDBJ databases">
        <title>Cultivation dependent microbiological survey of springs from the worlds oldest radium mine currently devoted to the extraction of radon-saturated water.</title>
        <authorList>
            <person name="Kapinusova G."/>
            <person name="Smrhova T."/>
            <person name="Strejcek M."/>
            <person name="Suman J."/>
            <person name="Jani K."/>
            <person name="Pajer P."/>
            <person name="Uhlik O."/>
        </authorList>
    </citation>
    <scope>NUCLEOTIDE SEQUENCE [LARGE SCALE GENOMIC DNA]</scope>
    <source>
        <strain evidence="2">J379</strain>
    </source>
</reference>
<dbReference type="PANTHER" id="PTHR37953">
    <property type="entry name" value="UPF0127 PROTEIN MJ1496"/>
    <property type="match status" value="1"/>
</dbReference>
<dbReference type="Pfam" id="PF02643">
    <property type="entry name" value="DUF192"/>
    <property type="match status" value="1"/>
</dbReference>
<protein>
    <submittedName>
        <fullName evidence="1">DUF192 domain-containing protein</fullName>
    </submittedName>
</protein>
<sequence length="124" mass="13558">MTAWRRRLDPLPARALPGGLVLHVADGPLSRLRGLARLDELPEERGLLLTRTKSVHTLGMRFALDVVWLDRRGAVVRVDHDVQPRKHAACAGARSVVEVRSGSGDRFAAALSSQVPVQRARPSS</sequence>
<evidence type="ECO:0000313" key="1">
    <source>
        <dbReference type="EMBL" id="UUY02232.1"/>
    </source>
</evidence>
<accession>A0ABY5PCF9</accession>
<dbReference type="InterPro" id="IPR003795">
    <property type="entry name" value="DUF192"/>
</dbReference>
<dbReference type="Proteomes" id="UP001058860">
    <property type="component" value="Chromosome"/>
</dbReference>
<dbReference type="Gene3D" id="2.60.120.1140">
    <property type="entry name" value="Protein of unknown function DUF192"/>
    <property type="match status" value="1"/>
</dbReference>
<keyword evidence="2" id="KW-1185">Reference proteome</keyword>
<gene>
    <name evidence="1" type="ORF">LRS13_16115</name>
</gene>
<evidence type="ECO:0000313" key="2">
    <source>
        <dbReference type="Proteomes" id="UP001058860"/>
    </source>
</evidence>
<proteinExistence type="predicted"/>
<dbReference type="InterPro" id="IPR038695">
    <property type="entry name" value="Saro_0823-like_sf"/>
</dbReference>
<name>A0ABY5PCF9_9ACTN</name>
<dbReference type="RefSeq" id="WP_353862765.1">
    <property type="nucleotide sequence ID" value="NZ_CP088295.1"/>
</dbReference>
<dbReference type="PANTHER" id="PTHR37953:SF1">
    <property type="entry name" value="UPF0127 PROTEIN MJ1496"/>
    <property type="match status" value="1"/>
</dbReference>
<organism evidence="1 2">
    <name type="scientific">Svornostia abyssi</name>
    <dbReference type="NCBI Taxonomy" id="2898438"/>
    <lineage>
        <taxon>Bacteria</taxon>
        <taxon>Bacillati</taxon>
        <taxon>Actinomycetota</taxon>
        <taxon>Thermoleophilia</taxon>
        <taxon>Solirubrobacterales</taxon>
        <taxon>Baekduiaceae</taxon>
        <taxon>Svornostia</taxon>
    </lineage>
</organism>
<dbReference type="EMBL" id="CP088295">
    <property type="protein sequence ID" value="UUY02232.1"/>
    <property type="molecule type" value="Genomic_DNA"/>
</dbReference>